<evidence type="ECO:0000256" key="9">
    <source>
        <dbReference type="HAMAP-Rule" id="MF_00237"/>
    </source>
</evidence>
<evidence type="ECO:0000256" key="5">
    <source>
        <dbReference type="ARBA" id="ARBA00022927"/>
    </source>
</evidence>
<evidence type="ECO:0000256" key="8">
    <source>
        <dbReference type="ARBA" id="ARBA00023136"/>
    </source>
</evidence>
<keyword evidence="8 9" id="KW-0472">Membrane</keyword>
<feature type="compositionally biased region" description="Pro residues" evidence="10">
    <location>
        <begin position="151"/>
        <end position="162"/>
    </location>
</feature>
<keyword evidence="13" id="KW-1185">Reference proteome</keyword>
<name>A0ABV7GTT2_9RHOB</name>
<feature type="compositionally biased region" description="Basic and acidic residues" evidence="10">
    <location>
        <begin position="108"/>
        <end position="132"/>
    </location>
</feature>
<evidence type="ECO:0000256" key="10">
    <source>
        <dbReference type="SAM" id="MobiDB-lite"/>
    </source>
</evidence>
<dbReference type="InterPro" id="IPR003369">
    <property type="entry name" value="TatA/B/E"/>
</dbReference>
<dbReference type="Gene3D" id="1.20.5.3310">
    <property type="match status" value="1"/>
</dbReference>
<dbReference type="RefSeq" id="WP_275633188.1">
    <property type="nucleotide sequence ID" value="NZ_JARGYD010000004.1"/>
</dbReference>
<feature type="compositionally biased region" description="Low complexity" evidence="10">
    <location>
        <begin position="133"/>
        <end position="150"/>
    </location>
</feature>
<keyword evidence="5 9" id="KW-0653">Protein transport</keyword>
<reference evidence="13" key="1">
    <citation type="journal article" date="2019" name="Int. J. Syst. Evol. Microbiol.">
        <title>The Global Catalogue of Microorganisms (GCM) 10K type strain sequencing project: providing services to taxonomists for standard genome sequencing and annotation.</title>
        <authorList>
            <consortium name="The Broad Institute Genomics Platform"/>
            <consortium name="The Broad Institute Genome Sequencing Center for Infectious Disease"/>
            <person name="Wu L."/>
            <person name="Ma J."/>
        </authorList>
    </citation>
    <scope>NUCLEOTIDE SEQUENCE [LARGE SCALE GENOMIC DNA]</scope>
    <source>
        <strain evidence="13">KCTC 52366</strain>
    </source>
</reference>
<dbReference type="PANTHER" id="PTHR33162:SF1">
    <property type="entry name" value="SEC-INDEPENDENT PROTEIN TRANSLOCASE PROTEIN TATA, CHLOROPLASTIC"/>
    <property type="match status" value="1"/>
</dbReference>
<dbReference type="EMBL" id="JBHRTB010000010">
    <property type="protein sequence ID" value="MFC3143212.1"/>
    <property type="molecule type" value="Genomic_DNA"/>
</dbReference>
<comment type="subunit">
    <text evidence="9">The Tat system comprises two distinct complexes: a TatABC complex, containing multiple copies of TatA, TatB and TatC subunits, and a separate TatA complex, containing only TatA subunits. Substrates initially bind to the TatABC complex, which probably triggers association of the separate TatA complex to form the active translocon.</text>
</comment>
<comment type="caution">
    <text evidence="12">The sequence shown here is derived from an EMBL/GenBank/DDBJ whole genome shotgun (WGS) entry which is preliminary data.</text>
</comment>
<evidence type="ECO:0000256" key="6">
    <source>
        <dbReference type="ARBA" id="ARBA00022989"/>
    </source>
</evidence>
<dbReference type="HAMAP" id="MF_00237">
    <property type="entry name" value="TatB"/>
    <property type="match status" value="1"/>
</dbReference>
<dbReference type="Proteomes" id="UP001595632">
    <property type="component" value="Unassembled WGS sequence"/>
</dbReference>
<sequence length="170" mass="17835">MFDLGWTELLLIGIVALIVVGPKDLPGMFRTLGRFTGKMKNMAREFQRAMNDAADEAGMKDVAKDLKSATSAKSMGLDKLNEAADKFEKWDPSKAVKREPGPATAAMTEERAEQAKKIRENAAKTAEARKAAEAAAAAPDAATADGAPKTAPVPDPAAPKPGPAAGDDSK</sequence>
<dbReference type="InterPro" id="IPR018448">
    <property type="entry name" value="TatB"/>
</dbReference>
<evidence type="ECO:0000256" key="2">
    <source>
        <dbReference type="ARBA" id="ARBA00022448"/>
    </source>
</evidence>
<dbReference type="PANTHER" id="PTHR33162">
    <property type="entry name" value="SEC-INDEPENDENT PROTEIN TRANSLOCASE PROTEIN TATA, CHLOROPLASTIC"/>
    <property type="match status" value="1"/>
</dbReference>
<dbReference type="NCBIfam" id="TIGR01410">
    <property type="entry name" value="tatB"/>
    <property type="match status" value="1"/>
</dbReference>
<evidence type="ECO:0000256" key="4">
    <source>
        <dbReference type="ARBA" id="ARBA00022692"/>
    </source>
</evidence>
<proteinExistence type="inferred from homology"/>
<evidence type="ECO:0000313" key="13">
    <source>
        <dbReference type="Proteomes" id="UP001595632"/>
    </source>
</evidence>
<protein>
    <recommendedName>
        <fullName evidence="9">Sec-independent protein translocase protein TatB</fullName>
    </recommendedName>
</protein>
<accession>A0ABV7GTT2</accession>
<evidence type="ECO:0000256" key="1">
    <source>
        <dbReference type="ARBA" id="ARBA00004167"/>
    </source>
</evidence>
<keyword evidence="3 9" id="KW-1003">Cell membrane</keyword>
<comment type="function">
    <text evidence="9">Part of the twin-arginine translocation (Tat) system that transports large folded proteins containing a characteristic twin-arginine motif in their signal peptide across membranes. Together with TatC, TatB is part of a receptor directly interacting with Tat signal peptides. TatB may form an oligomeric binding site that transiently accommodates folded Tat precursor proteins before their translocation.</text>
</comment>
<evidence type="ECO:0000256" key="11">
    <source>
        <dbReference type="SAM" id="Phobius"/>
    </source>
</evidence>
<keyword evidence="7 9" id="KW-0811">Translocation</keyword>
<feature type="transmembrane region" description="Helical" evidence="11">
    <location>
        <begin position="6"/>
        <end position="25"/>
    </location>
</feature>
<comment type="subcellular location">
    <subcellularLocation>
        <location evidence="9">Cell membrane</location>
        <topology evidence="9">Single-pass membrane protein</topology>
    </subcellularLocation>
    <subcellularLocation>
        <location evidence="1">Membrane</location>
        <topology evidence="1">Single-pass membrane protein</topology>
    </subcellularLocation>
</comment>
<evidence type="ECO:0000313" key="12">
    <source>
        <dbReference type="EMBL" id="MFC3143212.1"/>
    </source>
</evidence>
<feature type="region of interest" description="Disordered" evidence="10">
    <location>
        <begin position="86"/>
        <end position="170"/>
    </location>
</feature>
<feature type="compositionally biased region" description="Basic and acidic residues" evidence="10">
    <location>
        <begin position="86"/>
        <end position="100"/>
    </location>
</feature>
<dbReference type="Pfam" id="PF02416">
    <property type="entry name" value="TatA_B_E"/>
    <property type="match status" value="1"/>
</dbReference>
<keyword evidence="2 9" id="KW-0813">Transport</keyword>
<dbReference type="PRINTS" id="PR01506">
    <property type="entry name" value="TATBPROTEIN"/>
</dbReference>
<gene>
    <name evidence="9 12" type="primary">tatB</name>
    <name evidence="12" type="ORF">ACFOGP_10855</name>
</gene>
<evidence type="ECO:0000256" key="3">
    <source>
        <dbReference type="ARBA" id="ARBA00022475"/>
    </source>
</evidence>
<organism evidence="12 13">
    <name type="scientific">Psychromarinibacter halotolerans</name>
    <dbReference type="NCBI Taxonomy" id="1775175"/>
    <lineage>
        <taxon>Bacteria</taxon>
        <taxon>Pseudomonadati</taxon>
        <taxon>Pseudomonadota</taxon>
        <taxon>Alphaproteobacteria</taxon>
        <taxon>Rhodobacterales</taxon>
        <taxon>Paracoccaceae</taxon>
        <taxon>Psychromarinibacter</taxon>
    </lineage>
</organism>
<comment type="similarity">
    <text evidence="9">Belongs to the TatB family.</text>
</comment>
<keyword evidence="4 9" id="KW-0812">Transmembrane</keyword>
<evidence type="ECO:0000256" key="7">
    <source>
        <dbReference type="ARBA" id="ARBA00023010"/>
    </source>
</evidence>
<keyword evidence="6 9" id="KW-1133">Transmembrane helix</keyword>